<feature type="compositionally biased region" description="Polar residues" evidence="1">
    <location>
        <begin position="1"/>
        <end position="20"/>
    </location>
</feature>
<keyword evidence="2" id="KW-1185">Reference proteome</keyword>
<protein>
    <submittedName>
        <fullName evidence="3">Uncharacterized protein LOC117649643</fullName>
    </submittedName>
</protein>
<organism evidence="3">
    <name type="scientific">Thrips palmi</name>
    <name type="common">Melon thrips</name>
    <dbReference type="NCBI Taxonomy" id="161013"/>
    <lineage>
        <taxon>Eukaryota</taxon>
        <taxon>Metazoa</taxon>
        <taxon>Ecdysozoa</taxon>
        <taxon>Arthropoda</taxon>
        <taxon>Hexapoda</taxon>
        <taxon>Insecta</taxon>
        <taxon>Pterygota</taxon>
        <taxon>Neoptera</taxon>
        <taxon>Paraneoptera</taxon>
        <taxon>Thysanoptera</taxon>
        <taxon>Terebrantia</taxon>
        <taxon>Thripoidea</taxon>
        <taxon>Thripidae</taxon>
        <taxon>Thrips</taxon>
    </lineage>
</organism>
<dbReference type="GeneID" id="117649643"/>
<accession>A0A6P8ZTN3</accession>
<dbReference type="KEGG" id="tpal:117649643"/>
<gene>
    <name evidence="3" type="primary">LOC117649643</name>
</gene>
<evidence type="ECO:0000313" key="2">
    <source>
        <dbReference type="Proteomes" id="UP000515158"/>
    </source>
</evidence>
<evidence type="ECO:0000313" key="3">
    <source>
        <dbReference type="RefSeq" id="XP_034248440.1"/>
    </source>
</evidence>
<dbReference type="Proteomes" id="UP000515158">
    <property type="component" value="Unplaced"/>
</dbReference>
<name>A0A6P8ZTN3_THRPL</name>
<feature type="region of interest" description="Disordered" evidence="1">
    <location>
        <begin position="1"/>
        <end position="45"/>
    </location>
</feature>
<dbReference type="RefSeq" id="XP_034248440.1">
    <property type="nucleotide sequence ID" value="XM_034392549.1"/>
</dbReference>
<proteinExistence type="predicted"/>
<sequence>MSGRVTRSQQRLDDSSCSTSNANPRKRARTAAAKAPANKKATNAELTERAERAEAAETALIAVAEEAAERAALQEAARRNVEIAAASEVAALLAAAEETNTLYAELSAELSDAKFQAEVSAELATKQAAELALLMDQLASARKALFAPRMSESLDKGVQTQIEGISVQTQTTLSSPAELQAVETVAVHGETQEQLEAAMESLRDRPALHKFVEDALKNPVAKEFLMGRIGLGDVFMQPNLVFERITPALRREVSKPLTWPRLFSKGKRALQPAALSKLLGLMDTDNGRKVFAVLFTFLGGVVLRPHPEHIDIPEPAQNALKRTLQLPAEYKGAIHELEKGSKSFSCRGQVRVKYSSISQEMRETVALEIKSNRFVIQEEQLVELDKFLTQNERTTMRVILLCFGGVVLDSNFVPMGLSSIFNAPRL</sequence>
<evidence type="ECO:0000256" key="1">
    <source>
        <dbReference type="SAM" id="MobiDB-lite"/>
    </source>
</evidence>
<dbReference type="AlphaFoldDB" id="A0A6P8ZTN3"/>
<feature type="compositionally biased region" description="Low complexity" evidence="1">
    <location>
        <begin position="30"/>
        <end position="45"/>
    </location>
</feature>
<dbReference type="InParanoid" id="A0A6P8ZTN3"/>
<reference evidence="3" key="1">
    <citation type="submission" date="2025-08" db="UniProtKB">
        <authorList>
            <consortium name="RefSeq"/>
        </authorList>
    </citation>
    <scope>IDENTIFICATION</scope>
    <source>
        <tissue evidence="3">Total insect</tissue>
    </source>
</reference>